<organism evidence="3 4">
    <name type="scientific">Polyplosphaeria fusca</name>
    <dbReference type="NCBI Taxonomy" id="682080"/>
    <lineage>
        <taxon>Eukaryota</taxon>
        <taxon>Fungi</taxon>
        <taxon>Dikarya</taxon>
        <taxon>Ascomycota</taxon>
        <taxon>Pezizomycotina</taxon>
        <taxon>Dothideomycetes</taxon>
        <taxon>Pleosporomycetidae</taxon>
        <taxon>Pleosporales</taxon>
        <taxon>Tetraplosphaeriaceae</taxon>
        <taxon>Polyplosphaeria</taxon>
    </lineage>
</organism>
<protein>
    <recommendedName>
        <fullName evidence="2">DUF7730 domain-containing protein</fullName>
    </recommendedName>
</protein>
<dbReference type="Proteomes" id="UP000799444">
    <property type="component" value="Unassembled WGS sequence"/>
</dbReference>
<dbReference type="PANTHER" id="PTHR38790">
    <property type="entry name" value="2EXR DOMAIN-CONTAINING PROTEIN-RELATED"/>
    <property type="match status" value="1"/>
</dbReference>
<dbReference type="Pfam" id="PF24864">
    <property type="entry name" value="DUF7730"/>
    <property type="match status" value="1"/>
</dbReference>
<dbReference type="InterPro" id="IPR056632">
    <property type="entry name" value="DUF7730"/>
</dbReference>
<sequence length="381" mass="43900">MVGPHADESRWRRQIRSVPKLPFLVCESIAWIFWHSICCPCFARSHCRDAVDLYDDWRMKKKDKTAPKVVTTRPTSLTAPSPTEGSTGKICDQRDSVLFGLPAEIRLQIYRYYFGADEEIVVLFQDGVIHASNNLPTQLARRVERRDDCSMKIPGAVSFLPLLCTCRKIYSEAAHLLYESPTFSFPNPISFLAFSATILPIKLNSIRTLQLNFERQLPHWISPKTLYHPREFRLDQSGRPSRSLPSVPPYRTPQLQDELSYRAFHAKDYCRIRQYYNKLPDVDELLSNPAGPTFWAAVCTLLATMTELRSLYISLRVGKVDNEKAELQALNELRLERFDNLSSFVVDVSGFYSSRRGLGWKQTWERSIKNGEMIWTPLPDT</sequence>
<reference evidence="3" key="1">
    <citation type="journal article" date="2020" name="Stud. Mycol.">
        <title>101 Dothideomycetes genomes: a test case for predicting lifestyles and emergence of pathogens.</title>
        <authorList>
            <person name="Haridas S."/>
            <person name="Albert R."/>
            <person name="Binder M."/>
            <person name="Bloem J."/>
            <person name="Labutti K."/>
            <person name="Salamov A."/>
            <person name="Andreopoulos B."/>
            <person name="Baker S."/>
            <person name="Barry K."/>
            <person name="Bills G."/>
            <person name="Bluhm B."/>
            <person name="Cannon C."/>
            <person name="Castanera R."/>
            <person name="Culley D."/>
            <person name="Daum C."/>
            <person name="Ezra D."/>
            <person name="Gonzalez J."/>
            <person name="Henrissat B."/>
            <person name="Kuo A."/>
            <person name="Liang C."/>
            <person name="Lipzen A."/>
            <person name="Lutzoni F."/>
            <person name="Magnuson J."/>
            <person name="Mondo S."/>
            <person name="Nolan M."/>
            <person name="Ohm R."/>
            <person name="Pangilinan J."/>
            <person name="Park H.-J."/>
            <person name="Ramirez L."/>
            <person name="Alfaro M."/>
            <person name="Sun H."/>
            <person name="Tritt A."/>
            <person name="Yoshinaga Y."/>
            <person name="Zwiers L.-H."/>
            <person name="Turgeon B."/>
            <person name="Goodwin S."/>
            <person name="Spatafora J."/>
            <person name="Crous P."/>
            <person name="Grigoriev I."/>
        </authorList>
    </citation>
    <scope>NUCLEOTIDE SEQUENCE</scope>
    <source>
        <strain evidence="3">CBS 125425</strain>
    </source>
</reference>
<dbReference type="AlphaFoldDB" id="A0A9P4QV52"/>
<accession>A0A9P4QV52</accession>
<keyword evidence="4" id="KW-1185">Reference proteome</keyword>
<name>A0A9P4QV52_9PLEO</name>
<feature type="domain" description="DUF7730" evidence="2">
    <location>
        <begin position="92"/>
        <end position="217"/>
    </location>
</feature>
<feature type="region of interest" description="Disordered" evidence="1">
    <location>
        <begin position="65"/>
        <end position="88"/>
    </location>
</feature>
<feature type="compositionally biased region" description="Polar residues" evidence="1">
    <location>
        <begin position="72"/>
        <end position="86"/>
    </location>
</feature>
<dbReference type="OrthoDB" id="3800780at2759"/>
<evidence type="ECO:0000313" key="3">
    <source>
        <dbReference type="EMBL" id="KAF2731516.1"/>
    </source>
</evidence>
<evidence type="ECO:0000256" key="1">
    <source>
        <dbReference type="SAM" id="MobiDB-lite"/>
    </source>
</evidence>
<gene>
    <name evidence="3" type="ORF">EJ04DRAFT_514543</name>
</gene>
<evidence type="ECO:0000313" key="4">
    <source>
        <dbReference type="Proteomes" id="UP000799444"/>
    </source>
</evidence>
<comment type="caution">
    <text evidence="3">The sequence shown here is derived from an EMBL/GenBank/DDBJ whole genome shotgun (WGS) entry which is preliminary data.</text>
</comment>
<dbReference type="EMBL" id="ML996194">
    <property type="protein sequence ID" value="KAF2731516.1"/>
    <property type="molecule type" value="Genomic_DNA"/>
</dbReference>
<evidence type="ECO:0000259" key="2">
    <source>
        <dbReference type="Pfam" id="PF24864"/>
    </source>
</evidence>
<proteinExistence type="predicted"/>